<evidence type="ECO:0000313" key="2">
    <source>
        <dbReference type="Proteomes" id="UP001060085"/>
    </source>
</evidence>
<accession>A0ACC0ASV6</accession>
<name>A0ACC0ASV6_CATRO</name>
<protein>
    <submittedName>
        <fullName evidence="1">Uncharacterized protein</fullName>
    </submittedName>
</protein>
<sequence>MSDGGRKRKRHNSQFDKVSVQLSGRVLRSAVRPRRSRRLVPKGDCYVIAVNNNCNMNIWLLEEFWHTSENRVNPECLASGKRQLGGFKCMMSFRKQKHNDWWGN</sequence>
<keyword evidence="2" id="KW-1185">Reference proteome</keyword>
<evidence type="ECO:0000313" key="1">
    <source>
        <dbReference type="EMBL" id="KAI5664063.1"/>
    </source>
</evidence>
<dbReference type="EMBL" id="CM044705">
    <property type="protein sequence ID" value="KAI5664063.1"/>
    <property type="molecule type" value="Genomic_DNA"/>
</dbReference>
<comment type="caution">
    <text evidence="1">The sequence shown here is derived from an EMBL/GenBank/DDBJ whole genome shotgun (WGS) entry which is preliminary data.</text>
</comment>
<gene>
    <name evidence="1" type="ORF">M9H77_23386</name>
</gene>
<organism evidence="1 2">
    <name type="scientific">Catharanthus roseus</name>
    <name type="common">Madagascar periwinkle</name>
    <name type="synonym">Vinca rosea</name>
    <dbReference type="NCBI Taxonomy" id="4058"/>
    <lineage>
        <taxon>Eukaryota</taxon>
        <taxon>Viridiplantae</taxon>
        <taxon>Streptophyta</taxon>
        <taxon>Embryophyta</taxon>
        <taxon>Tracheophyta</taxon>
        <taxon>Spermatophyta</taxon>
        <taxon>Magnoliopsida</taxon>
        <taxon>eudicotyledons</taxon>
        <taxon>Gunneridae</taxon>
        <taxon>Pentapetalae</taxon>
        <taxon>asterids</taxon>
        <taxon>lamiids</taxon>
        <taxon>Gentianales</taxon>
        <taxon>Apocynaceae</taxon>
        <taxon>Rauvolfioideae</taxon>
        <taxon>Vinceae</taxon>
        <taxon>Catharanthinae</taxon>
        <taxon>Catharanthus</taxon>
    </lineage>
</organism>
<dbReference type="Proteomes" id="UP001060085">
    <property type="component" value="Linkage Group LG05"/>
</dbReference>
<proteinExistence type="predicted"/>
<reference evidence="2" key="1">
    <citation type="journal article" date="2023" name="Nat. Plants">
        <title>Single-cell RNA sequencing provides a high-resolution roadmap for understanding the multicellular compartmentation of specialized metabolism.</title>
        <authorList>
            <person name="Sun S."/>
            <person name="Shen X."/>
            <person name="Li Y."/>
            <person name="Li Y."/>
            <person name="Wang S."/>
            <person name="Li R."/>
            <person name="Zhang H."/>
            <person name="Shen G."/>
            <person name="Guo B."/>
            <person name="Wei J."/>
            <person name="Xu J."/>
            <person name="St-Pierre B."/>
            <person name="Chen S."/>
            <person name="Sun C."/>
        </authorList>
    </citation>
    <scope>NUCLEOTIDE SEQUENCE [LARGE SCALE GENOMIC DNA]</scope>
</reference>